<feature type="DNA-binding region" description="OmpR/PhoB-type" evidence="2">
    <location>
        <begin position="14"/>
        <end position="112"/>
    </location>
</feature>
<feature type="domain" description="OmpR/PhoB-type" evidence="4">
    <location>
        <begin position="14"/>
        <end position="112"/>
    </location>
</feature>
<protein>
    <recommendedName>
        <fullName evidence="4">OmpR/PhoB-type domain-containing protein</fullName>
    </recommendedName>
</protein>
<dbReference type="GO" id="GO:0003677">
    <property type="term" value="F:DNA binding"/>
    <property type="evidence" value="ECO:0007669"/>
    <property type="project" value="UniProtKB-UniRule"/>
</dbReference>
<reference evidence="5 6" key="1">
    <citation type="submission" date="2016-08" db="EMBL/GenBank/DDBJ databases">
        <authorList>
            <person name="Seilhamer J.J."/>
        </authorList>
    </citation>
    <scope>NUCLEOTIDE SEQUENCE [LARGE SCALE GENOMIC DNA]</scope>
    <source>
        <strain evidence="5 6">KCTC 42603</strain>
    </source>
</reference>
<dbReference type="CDD" id="cd00383">
    <property type="entry name" value="trans_reg_C"/>
    <property type="match status" value="1"/>
</dbReference>
<evidence type="ECO:0000256" key="2">
    <source>
        <dbReference type="PROSITE-ProRule" id="PRU01091"/>
    </source>
</evidence>
<dbReference type="OrthoDB" id="8430416at2"/>
<dbReference type="RefSeq" id="WP_083272964.1">
    <property type="nucleotide sequence ID" value="NZ_MDHN01000015.1"/>
</dbReference>
<evidence type="ECO:0000259" key="4">
    <source>
        <dbReference type="PROSITE" id="PS51755"/>
    </source>
</evidence>
<dbReference type="SMART" id="SM00862">
    <property type="entry name" value="Trans_reg_C"/>
    <property type="match status" value="1"/>
</dbReference>
<keyword evidence="1 2" id="KW-0238">DNA-binding</keyword>
<sequence length="751" mass="84187">MDERTQSGMDPALYSEIHFNDWVIYPASGKLARQSTPVEAEPLIFDLLLYFVTNHDRIVSRQDLVEDVWKQNFVDDNAINRAMSELRKLLKPTPDSPSLIKTHYKKGYSFIPEVTFGPDAKSDKPDETAHAVSPQPEPLSETTPSGVPVTSEEQKTDRDSENTLPVPQSKKSRGWIAAGFVIFVVALVTGLSLSGESADPLPGTDSGVTDDVPTKQVVASRTNMLIKRGLTFSPHADASKTLLAYSFKEPDERHLSINVKDLRSQSEFRVASGEGDLFPVAWSGKQKLIYQLLNTSETGLVCQYWQADFTKGLSEPQHARLFDCDYQTNAHGNVLADGNTLIYTRFNYRDAPQVGRIVARNLKTQSEYQLTSPYLQSAGDYYVRVSPDEQQFIFLRATKSGTTIMHSDIDGSEQSAVFKANYVIGSVAWSEDSQSIYWLDPDNWQMEALNLDTGARSQASMDFDYKFNRWMNIEILDQQRLVFANDSVDTDIFAIDINKNDAAIAEIAATDSNERQFALFPDQSRGLFTVEGYPATLWLYANETSRKVRDLPFEMPDDLDISPDGSQILVRSGRAVYVYDRDFNQTDLIEFGHSVSSVRWFSESSFLLIDASNKKTQASLFTIADKVMTPLGQHRAVSCVRINAEKIAVIDDVNKVSLIDVNSGETVQQLSLSDSVSHKFTADETYVYYTKSVNKIFRRGWNDDSTEEHATTLPSHNIRSLHQTTTGDSSQLFITVASLGTNTLYDVRIEK</sequence>
<accession>A0A1E7ZCK5</accession>
<dbReference type="STRING" id="1656094.BFC18_08750"/>
<dbReference type="AlphaFoldDB" id="A0A1E7ZCK5"/>
<dbReference type="PANTHER" id="PTHR36842:SF1">
    <property type="entry name" value="PROTEIN TOLB"/>
    <property type="match status" value="1"/>
</dbReference>
<proteinExistence type="predicted"/>
<dbReference type="Gene3D" id="2.130.10.10">
    <property type="entry name" value="YVTN repeat-like/Quinoprotein amine dehydrogenase"/>
    <property type="match status" value="1"/>
</dbReference>
<dbReference type="InterPro" id="IPR016032">
    <property type="entry name" value="Sig_transdc_resp-reg_C-effctor"/>
</dbReference>
<dbReference type="Pfam" id="PF00486">
    <property type="entry name" value="Trans_reg_C"/>
    <property type="match status" value="1"/>
</dbReference>
<organism evidence="5 6">
    <name type="scientific">Alteromonas confluentis</name>
    <dbReference type="NCBI Taxonomy" id="1656094"/>
    <lineage>
        <taxon>Bacteria</taxon>
        <taxon>Pseudomonadati</taxon>
        <taxon>Pseudomonadota</taxon>
        <taxon>Gammaproteobacteria</taxon>
        <taxon>Alteromonadales</taxon>
        <taxon>Alteromonadaceae</taxon>
        <taxon>Alteromonas/Salinimonas group</taxon>
        <taxon>Alteromonas</taxon>
    </lineage>
</organism>
<comment type="caution">
    <text evidence="5">The sequence shown here is derived from an EMBL/GenBank/DDBJ whole genome shotgun (WGS) entry which is preliminary data.</text>
</comment>
<dbReference type="EMBL" id="MDHN01000015">
    <property type="protein sequence ID" value="OFC71238.1"/>
    <property type="molecule type" value="Genomic_DNA"/>
</dbReference>
<dbReference type="InterPro" id="IPR015943">
    <property type="entry name" value="WD40/YVTN_repeat-like_dom_sf"/>
</dbReference>
<dbReference type="SUPFAM" id="SSF46894">
    <property type="entry name" value="C-terminal effector domain of the bipartite response regulators"/>
    <property type="match status" value="1"/>
</dbReference>
<keyword evidence="6" id="KW-1185">Reference proteome</keyword>
<evidence type="ECO:0000256" key="1">
    <source>
        <dbReference type="ARBA" id="ARBA00023125"/>
    </source>
</evidence>
<dbReference type="PROSITE" id="PS51755">
    <property type="entry name" value="OMPR_PHOB"/>
    <property type="match status" value="1"/>
</dbReference>
<dbReference type="InterPro" id="IPR036388">
    <property type="entry name" value="WH-like_DNA-bd_sf"/>
</dbReference>
<dbReference type="Proteomes" id="UP000175691">
    <property type="component" value="Unassembled WGS sequence"/>
</dbReference>
<dbReference type="GO" id="GO:0006355">
    <property type="term" value="P:regulation of DNA-templated transcription"/>
    <property type="evidence" value="ECO:0007669"/>
    <property type="project" value="InterPro"/>
</dbReference>
<dbReference type="Gene3D" id="1.10.10.10">
    <property type="entry name" value="Winged helix-like DNA-binding domain superfamily/Winged helix DNA-binding domain"/>
    <property type="match status" value="1"/>
</dbReference>
<dbReference type="SUPFAM" id="SSF69322">
    <property type="entry name" value="Tricorn protease domain 2"/>
    <property type="match status" value="1"/>
</dbReference>
<dbReference type="Gene3D" id="2.120.10.30">
    <property type="entry name" value="TolB, C-terminal domain"/>
    <property type="match status" value="1"/>
</dbReference>
<evidence type="ECO:0000313" key="6">
    <source>
        <dbReference type="Proteomes" id="UP000175691"/>
    </source>
</evidence>
<dbReference type="InterPro" id="IPR001867">
    <property type="entry name" value="OmpR/PhoB-type_DNA-bd"/>
</dbReference>
<dbReference type="InterPro" id="IPR011042">
    <property type="entry name" value="6-blade_b-propeller_TolB-like"/>
</dbReference>
<feature type="compositionally biased region" description="Basic and acidic residues" evidence="3">
    <location>
        <begin position="152"/>
        <end position="161"/>
    </location>
</feature>
<dbReference type="PANTHER" id="PTHR36842">
    <property type="entry name" value="PROTEIN TOLB HOMOLOG"/>
    <property type="match status" value="1"/>
</dbReference>
<evidence type="ECO:0000256" key="3">
    <source>
        <dbReference type="SAM" id="MobiDB-lite"/>
    </source>
</evidence>
<dbReference type="GO" id="GO:0000160">
    <property type="term" value="P:phosphorelay signal transduction system"/>
    <property type="evidence" value="ECO:0007669"/>
    <property type="project" value="InterPro"/>
</dbReference>
<feature type="region of interest" description="Disordered" evidence="3">
    <location>
        <begin position="116"/>
        <end position="169"/>
    </location>
</feature>
<evidence type="ECO:0000313" key="5">
    <source>
        <dbReference type="EMBL" id="OFC71238.1"/>
    </source>
</evidence>
<name>A0A1E7ZCK5_9ALTE</name>
<feature type="compositionally biased region" description="Basic and acidic residues" evidence="3">
    <location>
        <begin position="120"/>
        <end position="129"/>
    </location>
</feature>
<gene>
    <name evidence="5" type="ORF">BFC18_08750</name>
</gene>